<dbReference type="InterPro" id="IPR027413">
    <property type="entry name" value="GROEL-like_equatorial_sf"/>
</dbReference>
<dbReference type="PANTHER" id="PTHR11353">
    <property type="entry name" value="CHAPERONIN"/>
    <property type="match status" value="1"/>
</dbReference>
<sequence length="416" mass="45606">MTELSWTQDEECSDGTTSVIIFGAQSLSLFFFRFPLFPLPLFPSPTTPHIHPAGEILAQSLSELERDIHPAFIISAYNKALAEALSIIQRISVPIGTTDNAQMLSLITMSVSAEFVARWSDMYGLALLSALLAVMTVTGSHGHGVAGAAAGEDGGGQRHTSGQTSVNIKRYAHVEKIPGSEMEESRVLSDILHNKDITHPAMWRCIILLDCPPGGGVQEGGVADEYGVQQGGRLGTHAGDREGAGEGTVFPTSRTTDLTQHIFVQANVSALRRMRKSDNSRIALAVGAIIVNRIEDIRESNVGMGSGLFRVEKIGDECVFFLFLFYFWVLFLLLLLFFISPGLPCVCVCGFGFHLSTLAFFTSFFNFLFLFFGSILGDQCLRLFSLAIPLVLSFDIRACVRTCKPTVRFLFLWTWT</sequence>
<protein>
    <submittedName>
        <fullName evidence="6">Uncharacterized protein</fullName>
    </submittedName>
</protein>
<keyword evidence="5" id="KW-0472">Membrane</keyword>
<keyword evidence="2" id="KW-0547">Nucleotide-binding</keyword>
<dbReference type="AlphaFoldDB" id="A0A409XAG7"/>
<evidence type="ECO:0000256" key="5">
    <source>
        <dbReference type="SAM" id="Phobius"/>
    </source>
</evidence>
<dbReference type="InterPro" id="IPR002423">
    <property type="entry name" value="Cpn60/GroEL/TCP-1"/>
</dbReference>
<name>A0A409XAG7_PSICY</name>
<evidence type="ECO:0000313" key="7">
    <source>
        <dbReference type="Proteomes" id="UP000283269"/>
    </source>
</evidence>
<feature type="transmembrane region" description="Helical" evidence="5">
    <location>
        <begin position="319"/>
        <end position="339"/>
    </location>
</feature>
<feature type="transmembrane region" description="Helical" evidence="5">
    <location>
        <begin position="351"/>
        <end position="375"/>
    </location>
</feature>
<dbReference type="InterPro" id="IPR017998">
    <property type="entry name" value="Chaperone_TCP-1"/>
</dbReference>
<keyword evidence="3" id="KW-0067">ATP-binding</keyword>
<comment type="similarity">
    <text evidence="1">Belongs to the TCP-1 chaperonin family.</text>
</comment>
<dbReference type="SUPFAM" id="SSF52029">
    <property type="entry name" value="GroEL apical domain-like"/>
    <property type="match status" value="1"/>
</dbReference>
<dbReference type="GO" id="GO:0005524">
    <property type="term" value="F:ATP binding"/>
    <property type="evidence" value="ECO:0007669"/>
    <property type="project" value="UniProtKB-KW"/>
</dbReference>
<dbReference type="Gene3D" id="1.10.560.10">
    <property type="entry name" value="GroEL-like equatorial domain"/>
    <property type="match status" value="1"/>
</dbReference>
<evidence type="ECO:0000256" key="3">
    <source>
        <dbReference type="ARBA" id="ARBA00022840"/>
    </source>
</evidence>
<keyword evidence="4" id="KW-0143">Chaperone</keyword>
<evidence type="ECO:0000256" key="4">
    <source>
        <dbReference type="ARBA" id="ARBA00023186"/>
    </source>
</evidence>
<gene>
    <name evidence="6" type="ORF">CVT25_015009</name>
</gene>
<dbReference type="GO" id="GO:0140662">
    <property type="term" value="F:ATP-dependent protein folding chaperone"/>
    <property type="evidence" value="ECO:0007669"/>
    <property type="project" value="InterPro"/>
</dbReference>
<evidence type="ECO:0000256" key="1">
    <source>
        <dbReference type="ARBA" id="ARBA00008020"/>
    </source>
</evidence>
<keyword evidence="5" id="KW-1133">Transmembrane helix</keyword>
<dbReference type="Proteomes" id="UP000283269">
    <property type="component" value="Unassembled WGS sequence"/>
</dbReference>
<dbReference type="SUPFAM" id="SSF48592">
    <property type="entry name" value="GroEL equatorial domain-like"/>
    <property type="match status" value="1"/>
</dbReference>
<reference evidence="6 7" key="1">
    <citation type="journal article" date="2018" name="Evol. Lett.">
        <title>Horizontal gene cluster transfer increased hallucinogenic mushroom diversity.</title>
        <authorList>
            <person name="Reynolds H.T."/>
            <person name="Vijayakumar V."/>
            <person name="Gluck-Thaler E."/>
            <person name="Korotkin H.B."/>
            <person name="Matheny P.B."/>
            <person name="Slot J.C."/>
        </authorList>
    </citation>
    <scope>NUCLEOTIDE SEQUENCE [LARGE SCALE GENOMIC DNA]</scope>
    <source>
        <strain evidence="6 7">2631</strain>
    </source>
</reference>
<dbReference type="InParanoid" id="A0A409XAG7"/>
<comment type="caution">
    <text evidence="6">The sequence shown here is derived from an EMBL/GenBank/DDBJ whole genome shotgun (WGS) entry which is preliminary data.</text>
</comment>
<evidence type="ECO:0000313" key="6">
    <source>
        <dbReference type="EMBL" id="PPQ87766.1"/>
    </source>
</evidence>
<evidence type="ECO:0000256" key="2">
    <source>
        <dbReference type="ARBA" id="ARBA00022741"/>
    </source>
</evidence>
<keyword evidence="7" id="KW-1185">Reference proteome</keyword>
<accession>A0A409XAG7</accession>
<dbReference type="Pfam" id="PF00118">
    <property type="entry name" value="Cpn60_TCP1"/>
    <property type="match status" value="2"/>
</dbReference>
<organism evidence="6 7">
    <name type="scientific">Psilocybe cyanescens</name>
    <dbReference type="NCBI Taxonomy" id="93625"/>
    <lineage>
        <taxon>Eukaryota</taxon>
        <taxon>Fungi</taxon>
        <taxon>Dikarya</taxon>
        <taxon>Basidiomycota</taxon>
        <taxon>Agaricomycotina</taxon>
        <taxon>Agaricomycetes</taxon>
        <taxon>Agaricomycetidae</taxon>
        <taxon>Agaricales</taxon>
        <taxon>Agaricineae</taxon>
        <taxon>Strophariaceae</taxon>
        <taxon>Psilocybe</taxon>
    </lineage>
</organism>
<dbReference type="EMBL" id="NHYD01002208">
    <property type="protein sequence ID" value="PPQ87766.1"/>
    <property type="molecule type" value="Genomic_DNA"/>
</dbReference>
<keyword evidence="5" id="KW-0812">Transmembrane</keyword>
<proteinExistence type="inferred from homology"/>
<dbReference type="InterPro" id="IPR027409">
    <property type="entry name" value="GroEL-like_apical_dom_sf"/>
</dbReference>
<dbReference type="Gene3D" id="3.50.7.10">
    <property type="entry name" value="GroEL"/>
    <property type="match status" value="1"/>
</dbReference>
<dbReference type="STRING" id="93625.A0A409XAG7"/>